<comment type="similarity">
    <text evidence="1">Belongs to the 'phage' integrase family.</text>
</comment>
<accession>A0A3S2V258</accession>
<dbReference type="InterPro" id="IPR013762">
    <property type="entry name" value="Integrase-like_cat_sf"/>
</dbReference>
<dbReference type="GO" id="GO:0006310">
    <property type="term" value="P:DNA recombination"/>
    <property type="evidence" value="ECO:0007669"/>
    <property type="project" value="UniProtKB-KW"/>
</dbReference>
<evidence type="ECO:0000256" key="1">
    <source>
        <dbReference type="ARBA" id="ARBA00008857"/>
    </source>
</evidence>
<feature type="domain" description="Core-binding (CB)" evidence="8">
    <location>
        <begin position="106"/>
        <end position="187"/>
    </location>
</feature>
<dbReference type="GO" id="GO:0015074">
    <property type="term" value="P:DNA integration"/>
    <property type="evidence" value="ECO:0007669"/>
    <property type="project" value="UniProtKB-KW"/>
</dbReference>
<dbReference type="Gene3D" id="1.10.150.130">
    <property type="match status" value="1"/>
</dbReference>
<keyword evidence="4" id="KW-0233">DNA recombination</keyword>
<dbReference type="Pfam" id="PF13495">
    <property type="entry name" value="Phage_int_SAM_4"/>
    <property type="match status" value="1"/>
</dbReference>
<dbReference type="EMBL" id="SACK01000002">
    <property type="protein sequence ID" value="RVU01262.1"/>
    <property type="molecule type" value="Genomic_DNA"/>
</dbReference>
<dbReference type="PANTHER" id="PTHR30629:SF2">
    <property type="entry name" value="PROPHAGE INTEGRASE INTS-RELATED"/>
    <property type="match status" value="1"/>
</dbReference>
<dbReference type="SUPFAM" id="SSF56349">
    <property type="entry name" value="DNA breaking-rejoining enzymes"/>
    <property type="match status" value="1"/>
</dbReference>
<evidence type="ECO:0000259" key="7">
    <source>
        <dbReference type="PROSITE" id="PS51898"/>
    </source>
</evidence>
<protein>
    <submittedName>
        <fullName evidence="9">Site-specific integrase</fullName>
    </submittedName>
</protein>
<dbReference type="Proteomes" id="UP000282759">
    <property type="component" value="Unassembled WGS sequence"/>
</dbReference>
<dbReference type="Pfam" id="PF00589">
    <property type="entry name" value="Phage_integrase"/>
    <property type="match status" value="1"/>
</dbReference>
<dbReference type="CDD" id="cd00397">
    <property type="entry name" value="DNA_BRE_C"/>
    <property type="match status" value="1"/>
</dbReference>
<evidence type="ECO:0000313" key="9">
    <source>
        <dbReference type="EMBL" id="RVU01262.1"/>
    </source>
</evidence>
<keyword evidence="3 5" id="KW-0238">DNA-binding</keyword>
<dbReference type="InterPro" id="IPR002104">
    <property type="entry name" value="Integrase_catalytic"/>
</dbReference>
<feature type="region of interest" description="Disordered" evidence="6">
    <location>
        <begin position="1"/>
        <end position="24"/>
    </location>
</feature>
<keyword evidence="10" id="KW-1185">Reference proteome</keyword>
<dbReference type="Gene3D" id="1.10.443.10">
    <property type="entry name" value="Intergrase catalytic core"/>
    <property type="match status" value="1"/>
</dbReference>
<feature type="compositionally biased region" description="Polar residues" evidence="6">
    <location>
        <begin position="1"/>
        <end position="10"/>
    </location>
</feature>
<evidence type="ECO:0000259" key="8">
    <source>
        <dbReference type="PROSITE" id="PS51900"/>
    </source>
</evidence>
<sequence length="395" mass="45679">MSKNFTQPFLNTGKPITSVPKGSTKAKEQAKADWYVEFSYLNPETGRMQRFRKTHDGNRVKDPQIKQKHFNALLEAYKDALEAGWSPVDEQNNAKLRRAAISISLAEGKTLFQSYHKHKGTRPKSIATYLSKVNAFINHYGADTKVDKITDYEVTSFLNHQEATFGWVGSTYVNARINLNNFFKYLKSNKYIPANPVTDTETRRKIKTEKHKVFSDEDFNNIMAWLKANDPYALLFCRTIYYTCIRPKELRHLQLKHINLKTGVITVPANIAKNKRPIPVKIDPSLMKELELLMIDQYSEDFYLFGCTLSIVGGKRIGENTPYNRFRKCLKHLNLLNKNYDMYSFKHLSNVRKFLAGWTVAQISKANRHSNISETETYLKDLLDFVEIDKEIPAI</sequence>
<evidence type="ECO:0000256" key="3">
    <source>
        <dbReference type="ARBA" id="ARBA00023125"/>
    </source>
</evidence>
<reference evidence="9 10" key="1">
    <citation type="submission" date="2019-01" db="EMBL/GenBank/DDBJ databases">
        <authorList>
            <person name="Chen W.-M."/>
        </authorList>
    </citation>
    <scope>NUCLEOTIDE SEQUENCE [LARGE SCALE GENOMIC DNA]</scope>
    <source>
        <strain evidence="9 10">YBJ-36</strain>
    </source>
</reference>
<keyword evidence="2" id="KW-0229">DNA integration</keyword>
<evidence type="ECO:0000256" key="2">
    <source>
        <dbReference type="ARBA" id="ARBA00022908"/>
    </source>
</evidence>
<dbReference type="InterPro" id="IPR011010">
    <property type="entry name" value="DNA_brk_join_enz"/>
</dbReference>
<dbReference type="InterPro" id="IPR050808">
    <property type="entry name" value="Phage_Integrase"/>
</dbReference>
<dbReference type="GO" id="GO:0003677">
    <property type="term" value="F:DNA binding"/>
    <property type="evidence" value="ECO:0007669"/>
    <property type="project" value="UniProtKB-UniRule"/>
</dbReference>
<dbReference type="PROSITE" id="PS51898">
    <property type="entry name" value="TYR_RECOMBINASE"/>
    <property type="match status" value="1"/>
</dbReference>
<comment type="caution">
    <text evidence="9">The sequence shown here is derived from an EMBL/GenBank/DDBJ whole genome shotgun (WGS) entry which is preliminary data.</text>
</comment>
<organism evidence="9 10">
    <name type="scientific">Mucilaginibacter limnophilus</name>
    <dbReference type="NCBI Taxonomy" id="1932778"/>
    <lineage>
        <taxon>Bacteria</taxon>
        <taxon>Pseudomonadati</taxon>
        <taxon>Bacteroidota</taxon>
        <taxon>Sphingobacteriia</taxon>
        <taxon>Sphingobacteriales</taxon>
        <taxon>Sphingobacteriaceae</taxon>
        <taxon>Mucilaginibacter</taxon>
    </lineage>
</organism>
<dbReference type="InterPro" id="IPR044068">
    <property type="entry name" value="CB"/>
</dbReference>
<feature type="domain" description="Tyr recombinase" evidence="7">
    <location>
        <begin position="209"/>
        <end position="393"/>
    </location>
</feature>
<dbReference type="InterPro" id="IPR004107">
    <property type="entry name" value="Integrase_SAM-like_N"/>
</dbReference>
<dbReference type="PROSITE" id="PS51900">
    <property type="entry name" value="CB"/>
    <property type="match status" value="1"/>
</dbReference>
<dbReference type="AlphaFoldDB" id="A0A3S2V258"/>
<evidence type="ECO:0000313" key="10">
    <source>
        <dbReference type="Proteomes" id="UP000282759"/>
    </source>
</evidence>
<dbReference type="PANTHER" id="PTHR30629">
    <property type="entry name" value="PROPHAGE INTEGRASE"/>
    <property type="match status" value="1"/>
</dbReference>
<evidence type="ECO:0000256" key="5">
    <source>
        <dbReference type="PROSITE-ProRule" id="PRU01248"/>
    </source>
</evidence>
<evidence type="ECO:0000256" key="6">
    <source>
        <dbReference type="SAM" id="MobiDB-lite"/>
    </source>
</evidence>
<dbReference type="InterPro" id="IPR010998">
    <property type="entry name" value="Integrase_recombinase_N"/>
</dbReference>
<evidence type="ECO:0000256" key="4">
    <source>
        <dbReference type="ARBA" id="ARBA00023172"/>
    </source>
</evidence>
<proteinExistence type="inferred from homology"/>
<name>A0A3S2V258_9SPHI</name>
<gene>
    <name evidence="9" type="ORF">EOD41_04660</name>
</gene>